<gene>
    <name evidence="1" type="ORF">DM860_008113</name>
</gene>
<comment type="caution">
    <text evidence="1">The sequence shown here is derived from an EMBL/GenBank/DDBJ whole genome shotgun (WGS) entry which is preliminary data.</text>
</comment>
<dbReference type="Proteomes" id="UP000249390">
    <property type="component" value="Unassembled WGS sequence"/>
</dbReference>
<dbReference type="AlphaFoldDB" id="A0A328D7P6"/>
<sequence>MGGGVQAPAGSLEENKPIGRPCLAFSGVPIIGGRAAVKANGALGYSAGKDTEDRRDIVCVLEEQQQHNRENYFKERERERCVVFSVAIVYCANCLIVDRKRTSKASLVGWGICTYIYTE</sequence>
<accession>A0A328D7P6</accession>
<organism evidence="1 2">
    <name type="scientific">Cuscuta australis</name>
    <dbReference type="NCBI Taxonomy" id="267555"/>
    <lineage>
        <taxon>Eukaryota</taxon>
        <taxon>Viridiplantae</taxon>
        <taxon>Streptophyta</taxon>
        <taxon>Embryophyta</taxon>
        <taxon>Tracheophyta</taxon>
        <taxon>Spermatophyta</taxon>
        <taxon>Magnoliopsida</taxon>
        <taxon>eudicotyledons</taxon>
        <taxon>Gunneridae</taxon>
        <taxon>Pentapetalae</taxon>
        <taxon>asterids</taxon>
        <taxon>lamiids</taxon>
        <taxon>Solanales</taxon>
        <taxon>Convolvulaceae</taxon>
        <taxon>Cuscuteae</taxon>
        <taxon>Cuscuta</taxon>
        <taxon>Cuscuta subgen. Grammica</taxon>
        <taxon>Cuscuta sect. Cleistogrammica</taxon>
    </lineage>
</organism>
<reference evidence="1 2" key="1">
    <citation type="submission" date="2018-06" db="EMBL/GenBank/DDBJ databases">
        <title>The Genome of Cuscuta australis (Dodder) Provides Insight into the Evolution of Plant Parasitism.</title>
        <authorList>
            <person name="Liu H."/>
        </authorList>
    </citation>
    <scope>NUCLEOTIDE SEQUENCE [LARGE SCALE GENOMIC DNA]</scope>
    <source>
        <strain evidence="2">cv. Yunnan</strain>
        <tissue evidence="1">Vines</tissue>
    </source>
</reference>
<protein>
    <submittedName>
        <fullName evidence="1">Uncharacterized protein</fullName>
    </submittedName>
</protein>
<proteinExistence type="predicted"/>
<keyword evidence="2" id="KW-1185">Reference proteome</keyword>
<evidence type="ECO:0000313" key="1">
    <source>
        <dbReference type="EMBL" id="RAL39973.1"/>
    </source>
</evidence>
<name>A0A328D7P6_9ASTE</name>
<evidence type="ECO:0000313" key="2">
    <source>
        <dbReference type="Proteomes" id="UP000249390"/>
    </source>
</evidence>
<dbReference type="EMBL" id="NQVE01000195">
    <property type="protein sequence ID" value="RAL39973.1"/>
    <property type="molecule type" value="Genomic_DNA"/>
</dbReference>